<dbReference type="Proteomes" id="UP000812031">
    <property type="component" value="Unassembled WGS sequence"/>
</dbReference>
<name>A0ABS6XUM1_9FLAO</name>
<protein>
    <submittedName>
        <fullName evidence="1">Uncharacterized protein</fullName>
    </submittedName>
</protein>
<reference evidence="1 2" key="1">
    <citation type="submission" date="2021-07" db="EMBL/GenBank/DDBJ databases">
        <title>Flavobacterium sp. nov. isolated from sediment on the Taihu Lake.</title>
        <authorList>
            <person name="Qu J.-H."/>
        </authorList>
    </citation>
    <scope>NUCLEOTIDE SEQUENCE [LARGE SCALE GENOMIC DNA]</scope>
    <source>
        <strain evidence="1 2">NAS39</strain>
    </source>
</reference>
<evidence type="ECO:0000313" key="1">
    <source>
        <dbReference type="EMBL" id="MBW4359956.1"/>
    </source>
</evidence>
<evidence type="ECO:0000313" key="2">
    <source>
        <dbReference type="Proteomes" id="UP000812031"/>
    </source>
</evidence>
<keyword evidence="2" id="KW-1185">Reference proteome</keyword>
<dbReference type="EMBL" id="JAHWYN010000004">
    <property type="protein sequence ID" value="MBW4359956.1"/>
    <property type="molecule type" value="Genomic_DNA"/>
</dbReference>
<gene>
    <name evidence="1" type="ORF">KZH69_05615</name>
</gene>
<accession>A0ABS6XUM1</accession>
<proteinExistence type="predicted"/>
<sequence length="56" mass="6572">MNHYLEFKGTKMVKYNIGEIKHTSATHDVIVIKAINTRIETKEKHFLTLNKQEDTL</sequence>
<comment type="caution">
    <text evidence="1">The sequence shown here is derived from an EMBL/GenBank/DDBJ whole genome shotgun (WGS) entry which is preliminary data.</text>
</comment>
<dbReference type="RefSeq" id="WP_219316469.1">
    <property type="nucleotide sequence ID" value="NZ_JAHWYN010000004.1"/>
</dbReference>
<organism evidence="1 2">
    <name type="scientific">Flavobacterium taihuense</name>
    <dbReference type="NCBI Taxonomy" id="2857508"/>
    <lineage>
        <taxon>Bacteria</taxon>
        <taxon>Pseudomonadati</taxon>
        <taxon>Bacteroidota</taxon>
        <taxon>Flavobacteriia</taxon>
        <taxon>Flavobacteriales</taxon>
        <taxon>Flavobacteriaceae</taxon>
        <taxon>Flavobacterium</taxon>
    </lineage>
</organism>